<dbReference type="Proteomes" id="UP000503820">
    <property type="component" value="Unassembled WGS sequence"/>
</dbReference>
<dbReference type="Pfam" id="PF13511">
    <property type="entry name" value="DUF4124"/>
    <property type="match status" value="1"/>
</dbReference>
<dbReference type="InterPro" id="IPR008258">
    <property type="entry name" value="Transglycosylase_SLT_dom_1"/>
</dbReference>
<accession>A0A7J0BQJ2</accession>
<evidence type="ECO:0000256" key="3">
    <source>
        <dbReference type="SAM" id="SignalP"/>
    </source>
</evidence>
<organism evidence="6 7">
    <name type="scientific">Desulfovibrio psychrotolerans</name>
    <dbReference type="NCBI Taxonomy" id="415242"/>
    <lineage>
        <taxon>Bacteria</taxon>
        <taxon>Pseudomonadati</taxon>
        <taxon>Thermodesulfobacteriota</taxon>
        <taxon>Desulfovibrionia</taxon>
        <taxon>Desulfovibrionales</taxon>
        <taxon>Desulfovibrionaceae</taxon>
        <taxon>Desulfovibrio</taxon>
    </lineage>
</organism>
<feature type="region of interest" description="Disordered" evidence="2">
    <location>
        <begin position="41"/>
        <end position="85"/>
    </location>
</feature>
<dbReference type="PANTHER" id="PTHR37423:SF2">
    <property type="entry name" value="MEMBRANE-BOUND LYTIC MUREIN TRANSGLYCOSYLASE C"/>
    <property type="match status" value="1"/>
</dbReference>
<comment type="caution">
    <text evidence="6">The sequence shown here is derived from an EMBL/GenBank/DDBJ whole genome shotgun (WGS) entry which is preliminary data.</text>
</comment>
<sequence>MTILLCLVLLIAAVAPAKGQTIYYWKDAKGEYHFYTTPKPPDGFVLRPQKQDSNNAGTSRKTSSGAYSGTSRTDKTAKAARSQKKQQIDRIAEVFGRRHRVDPKLVRAVIQVESSYNHKSVSRAGAQGLMQIMPATGKDLGLQNPFDPIENVEAGVRYLRMMLDRFKDVRLALAAYNAGPAAVEKYGTIPPYAETRDYVTKVLAHYRTNRMKAR</sequence>
<evidence type="ECO:0008006" key="8">
    <source>
        <dbReference type="Google" id="ProtNLM"/>
    </source>
</evidence>
<comment type="similarity">
    <text evidence="1">Belongs to the transglycosylase Slt family.</text>
</comment>
<keyword evidence="3" id="KW-0732">Signal</keyword>
<evidence type="ECO:0000313" key="6">
    <source>
        <dbReference type="EMBL" id="GFM35461.1"/>
    </source>
</evidence>
<dbReference type="SUPFAM" id="SSF53955">
    <property type="entry name" value="Lysozyme-like"/>
    <property type="match status" value="1"/>
</dbReference>
<evidence type="ECO:0000256" key="1">
    <source>
        <dbReference type="ARBA" id="ARBA00007734"/>
    </source>
</evidence>
<feature type="domain" description="Transglycosylase SLT" evidence="4">
    <location>
        <begin position="97"/>
        <end position="188"/>
    </location>
</feature>
<protein>
    <recommendedName>
        <fullName evidence="8">Lytic transglycosylase</fullName>
    </recommendedName>
</protein>
<dbReference type="InterPro" id="IPR023346">
    <property type="entry name" value="Lysozyme-like_dom_sf"/>
</dbReference>
<name>A0A7J0BQJ2_9BACT</name>
<evidence type="ECO:0000256" key="2">
    <source>
        <dbReference type="SAM" id="MobiDB-lite"/>
    </source>
</evidence>
<dbReference type="AlphaFoldDB" id="A0A7J0BQJ2"/>
<keyword evidence="7" id="KW-1185">Reference proteome</keyword>
<evidence type="ECO:0000259" key="4">
    <source>
        <dbReference type="Pfam" id="PF01464"/>
    </source>
</evidence>
<dbReference type="InterPro" id="IPR025392">
    <property type="entry name" value="DUF4124"/>
</dbReference>
<evidence type="ECO:0000259" key="5">
    <source>
        <dbReference type="Pfam" id="PF13511"/>
    </source>
</evidence>
<feature type="compositionally biased region" description="Polar residues" evidence="2">
    <location>
        <begin position="51"/>
        <end position="71"/>
    </location>
</feature>
<feature type="chain" id="PRO_5029893279" description="Lytic transglycosylase" evidence="3">
    <location>
        <begin position="18"/>
        <end position="214"/>
    </location>
</feature>
<dbReference type="Gene3D" id="1.10.530.10">
    <property type="match status" value="1"/>
</dbReference>
<feature type="signal peptide" evidence="3">
    <location>
        <begin position="1"/>
        <end position="17"/>
    </location>
</feature>
<feature type="domain" description="DUF4124" evidence="5">
    <location>
        <begin position="10"/>
        <end position="43"/>
    </location>
</feature>
<proteinExistence type="inferred from homology"/>
<reference evidence="6 7" key="1">
    <citation type="submission" date="2020-05" db="EMBL/GenBank/DDBJ databases">
        <title>Draft genome sequence of Desulfovibrio psychrotolerans JS1T.</title>
        <authorList>
            <person name="Ueno A."/>
            <person name="Tamazawa S."/>
            <person name="Tamamura S."/>
            <person name="Murakami T."/>
            <person name="Kiyama T."/>
            <person name="Inomata H."/>
            <person name="Amano Y."/>
            <person name="Miyakawa K."/>
            <person name="Tamaki H."/>
            <person name="Naganuma T."/>
            <person name="Kaneko K."/>
        </authorList>
    </citation>
    <scope>NUCLEOTIDE SEQUENCE [LARGE SCALE GENOMIC DNA]</scope>
    <source>
        <strain evidence="6 7">JS1</strain>
    </source>
</reference>
<gene>
    <name evidence="6" type="ORF">DSM19430T_01450</name>
</gene>
<dbReference type="EMBL" id="BLVP01000001">
    <property type="protein sequence ID" value="GFM35461.1"/>
    <property type="molecule type" value="Genomic_DNA"/>
</dbReference>
<dbReference type="PANTHER" id="PTHR37423">
    <property type="entry name" value="SOLUBLE LYTIC MUREIN TRANSGLYCOSYLASE-RELATED"/>
    <property type="match status" value="1"/>
</dbReference>
<evidence type="ECO:0000313" key="7">
    <source>
        <dbReference type="Proteomes" id="UP000503820"/>
    </source>
</evidence>
<dbReference type="CDD" id="cd00254">
    <property type="entry name" value="LT-like"/>
    <property type="match status" value="1"/>
</dbReference>
<dbReference type="Pfam" id="PF01464">
    <property type="entry name" value="SLT"/>
    <property type="match status" value="1"/>
</dbReference>